<accession>A0ACC3B8E2</accession>
<evidence type="ECO:0000313" key="1">
    <source>
        <dbReference type="EMBL" id="KAK1146621.1"/>
    </source>
</evidence>
<comment type="caution">
    <text evidence="1">The sequence shown here is derived from an EMBL/GenBank/DDBJ whole genome shotgun (WGS) entry which is preliminary data.</text>
</comment>
<keyword evidence="2" id="KW-1185">Reference proteome</keyword>
<evidence type="ECO:0000313" key="2">
    <source>
        <dbReference type="Proteomes" id="UP001177260"/>
    </source>
</evidence>
<protein>
    <submittedName>
        <fullName evidence="1">Uncharacterized protein</fullName>
    </submittedName>
</protein>
<gene>
    <name evidence="1" type="ORF">N8T08_002694</name>
</gene>
<reference evidence="1 2" key="1">
    <citation type="journal article" date="2023" name="ACS Omega">
        <title>Identification of the Neoaspergillic Acid Biosynthesis Gene Cluster by Establishing an In Vitro CRISPR-Ribonucleoprotein Genetic System in Aspergillus melleus.</title>
        <authorList>
            <person name="Yuan B."/>
            <person name="Grau M.F."/>
            <person name="Murata R.M."/>
            <person name="Torok T."/>
            <person name="Venkateswaran K."/>
            <person name="Stajich J.E."/>
            <person name="Wang C.C.C."/>
        </authorList>
    </citation>
    <scope>NUCLEOTIDE SEQUENCE [LARGE SCALE GENOMIC DNA]</scope>
    <source>
        <strain evidence="1 2">IMV 1140</strain>
    </source>
</reference>
<name>A0ACC3B8E2_9EURO</name>
<sequence>MPRISSGMCNQGCRGCSNCLSMTSGSGRGYTYYHHSETVIVSNGIPQQMEPITRTIRGSGNLNDIQDKLSELSMNSSSKHKSQPRRKSDVASWLDNIGEDQVVNSRTPAQHLLEAPMGHSDSRSHVSSSTHRSRRSHRSSRDDDDDMRTVVTLSSVTPSESASGISSRRSNLSHATRRSSHPESSRVSSRVSTRTRDDDESTVRALRPKDSIVSSRRGSGSEAHSRVSSRHPDDSSRLSSRHGGASTVRGSRMDSTLSSRHGGGSETTSRVGSFRHGVSEVGSRASTRHRRDDAIMLSSRIEEIPATVLSPRHPSTTSSRRFSKDERSYVHPR</sequence>
<dbReference type="EMBL" id="JAOPJF010000016">
    <property type="protein sequence ID" value="KAK1146621.1"/>
    <property type="molecule type" value="Genomic_DNA"/>
</dbReference>
<dbReference type="Proteomes" id="UP001177260">
    <property type="component" value="Unassembled WGS sequence"/>
</dbReference>
<proteinExistence type="predicted"/>
<organism evidence="1 2">
    <name type="scientific">Aspergillus melleus</name>
    <dbReference type="NCBI Taxonomy" id="138277"/>
    <lineage>
        <taxon>Eukaryota</taxon>
        <taxon>Fungi</taxon>
        <taxon>Dikarya</taxon>
        <taxon>Ascomycota</taxon>
        <taxon>Pezizomycotina</taxon>
        <taxon>Eurotiomycetes</taxon>
        <taxon>Eurotiomycetidae</taxon>
        <taxon>Eurotiales</taxon>
        <taxon>Aspergillaceae</taxon>
        <taxon>Aspergillus</taxon>
        <taxon>Aspergillus subgen. Circumdati</taxon>
    </lineage>
</organism>